<keyword evidence="3" id="KW-0813">Transport</keyword>
<evidence type="ECO:0000256" key="5">
    <source>
        <dbReference type="ARBA" id="ARBA00022692"/>
    </source>
</evidence>
<name>A0ABM9PA46_9FLAO</name>
<dbReference type="Gene3D" id="1.20.1600.10">
    <property type="entry name" value="Outer membrane efflux proteins (OEP)"/>
    <property type="match status" value="1"/>
</dbReference>
<dbReference type="SUPFAM" id="SSF56954">
    <property type="entry name" value="Outer membrane efflux proteins (OEP)"/>
    <property type="match status" value="1"/>
</dbReference>
<gene>
    <name evidence="9" type="ORF">T190423A01A_20214</name>
</gene>
<evidence type="ECO:0000256" key="7">
    <source>
        <dbReference type="ARBA" id="ARBA00023237"/>
    </source>
</evidence>
<comment type="caution">
    <text evidence="9">The sequence shown here is derived from an EMBL/GenBank/DDBJ whole genome shotgun (WGS) entry which is preliminary data.</text>
</comment>
<dbReference type="InterPro" id="IPR051906">
    <property type="entry name" value="TolC-like"/>
</dbReference>
<proteinExistence type="inferred from homology"/>
<feature type="chain" id="PRO_5046844213" evidence="8">
    <location>
        <begin position="22"/>
        <end position="443"/>
    </location>
</feature>
<keyword evidence="6" id="KW-0472">Membrane</keyword>
<feature type="signal peptide" evidence="8">
    <location>
        <begin position="1"/>
        <end position="21"/>
    </location>
</feature>
<keyword evidence="8" id="KW-0732">Signal</keyword>
<sequence>MKTKIVLLATLFASLAGFSQKQWTLKECVDHALKNNITIKQNRLSVDIAKSDVKNAKGNFLPTLNASTGGNLNFGSTFDPVTNDRVSTSTFGGSANLRAGITVFNGYRNLNTYKQAKLGVESSKLDLEIIENDISLRVVNTYLSVLFAKENLEVARVQAENSKKQIERSQAQFEAGAIPKGDLLNVQSTAVTDAQNLVTQENNLNFTLLQLAQLLQVDSEGFDVQKLEIDKPSVAILYDNAGVVYKKALGNRPEIEKAKLDIKNSEYGINIAKSGYLPTVSFSGSIGSNYGFNLDLPAGFSNTSLFTQLDNNLGYGVGFSVNVPIFNGFKNDANVQRSKISKLVSETRLENQKLQLRQTIEQAYLDAKAAAKAYEAASISLEAQNEAFKNAQESYNYGAMTQFDYDQVRNRLVNAEGAAIRAKYDYVFKTKVLKFYFGESILD</sequence>
<dbReference type="PANTHER" id="PTHR30026:SF20">
    <property type="entry name" value="OUTER MEMBRANE PROTEIN TOLC"/>
    <property type="match status" value="1"/>
</dbReference>
<evidence type="ECO:0000256" key="4">
    <source>
        <dbReference type="ARBA" id="ARBA00022452"/>
    </source>
</evidence>
<dbReference type="Pfam" id="PF02321">
    <property type="entry name" value="OEP"/>
    <property type="match status" value="2"/>
</dbReference>
<evidence type="ECO:0000256" key="8">
    <source>
        <dbReference type="SAM" id="SignalP"/>
    </source>
</evidence>
<evidence type="ECO:0000256" key="1">
    <source>
        <dbReference type="ARBA" id="ARBA00004442"/>
    </source>
</evidence>
<keyword evidence="10" id="KW-1185">Reference proteome</keyword>
<protein>
    <submittedName>
        <fullName evidence="9">Outer membrane protein</fullName>
    </submittedName>
</protein>
<keyword evidence="7" id="KW-0998">Cell outer membrane</keyword>
<comment type="subcellular location">
    <subcellularLocation>
        <location evidence="1">Cell outer membrane</location>
    </subcellularLocation>
</comment>
<dbReference type="PANTHER" id="PTHR30026">
    <property type="entry name" value="OUTER MEMBRANE PROTEIN TOLC"/>
    <property type="match status" value="1"/>
</dbReference>
<keyword evidence="4" id="KW-1134">Transmembrane beta strand</keyword>
<evidence type="ECO:0000313" key="9">
    <source>
        <dbReference type="EMBL" id="CAL2102463.1"/>
    </source>
</evidence>
<comment type="similarity">
    <text evidence="2">Belongs to the outer membrane factor (OMF) (TC 1.B.17) family.</text>
</comment>
<reference evidence="9 10" key="1">
    <citation type="submission" date="2024-05" db="EMBL/GenBank/DDBJ databases">
        <authorList>
            <person name="Duchaud E."/>
        </authorList>
    </citation>
    <scope>NUCLEOTIDE SEQUENCE [LARGE SCALE GENOMIC DNA]</scope>
    <source>
        <strain evidence="9">Ena-SAMPLE-TAB-13-05-2024-13:56:06:370-140308</strain>
    </source>
</reference>
<evidence type="ECO:0000256" key="6">
    <source>
        <dbReference type="ARBA" id="ARBA00023136"/>
    </source>
</evidence>
<accession>A0ABM9PA46</accession>
<evidence type="ECO:0000256" key="2">
    <source>
        <dbReference type="ARBA" id="ARBA00007613"/>
    </source>
</evidence>
<dbReference type="InterPro" id="IPR003423">
    <property type="entry name" value="OMP_efflux"/>
</dbReference>
<dbReference type="RefSeq" id="WP_348715737.1">
    <property type="nucleotide sequence ID" value="NZ_CAXJIO010000011.1"/>
</dbReference>
<organism evidence="9 10">
    <name type="scientific">Tenacibaculum polynesiense</name>
    <dbReference type="NCBI Taxonomy" id="3137857"/>
    <lineage>
        <taxon>Bacteria</taxon>
        <taxon>Pseudomonadati</taxon>
        <taxon>Bacteroidota</taxon>
        <taxon>Flavobacteriia</taxon>
        <taxon>Flavobacteriales</taxon>
        <taxon>Flavobacteriaceae</taxon>
        <taxon>Tenacibaculum</taxon>
    </lineage>
</organism>
<dbReference type="EMBL" id="CAXJIO010000011">
    <property type="protein sequence ID" value="CAL2102463.1"/>
    <property type="molecule type" value="Genomic_DNA"/>
</dbReference>
<dbReference type="Proteomes" id="UP001497527">
    <property type="component" value="Unassembled WGS sequence"/>
</dbReference>
<keyword evidence="5" id="KW-0812">Transmembrane</keyword>
<evidence type="ECO:0000313" key="10">
    <source>
        <dbReference type="Proteomes" id="UP001497527"/>
    </source>
</evidence>
<evidence type="ECO:0000256" key="3">
    <source>
        <dbReference type="ARBA" id="ARBA00022448"/>
    </source>
</evidence>